<dbReference type="AlphaFoldDB" id="A0A0V1AMT2"/>
<evidence type="ECO:0000256" key="1">
    <source>
        <dbReference type="SAM" id="MobiDB-lite"/>
    </source>
</evidence>
<evidence type="ECO:0000313" key="2">
    <source>
        <dbReference type="EMBL" id="KRY25949.1"/>
    </source>
</evidence>
<dbReference type="EMBL" id="JYDI01002033">
    <property type="protein sequence ID" value="KRY25949.1"/>
    <property type="molecule type" value="Genomic_DNA"/>
</dbReference>
<gene>
    <name evidence="2" type="ORF">T03_1085</name>
</gene>
<evidence type="ECO:0000313" key="3">
    <source>
        <dbReference type="Proteomes" id="UP000054653"/>
    </source>
</evidence>
<keyword evidence="3" id="KW-1185">Reference proteome</keyword>
<name>A0A0V1AMT2_TRIBR</name>
<reference evidence="2 3" key="1">
    <citation type="submission" date="2015-01" db="EMBL/GenBank/DDBJ databases">
        <title>Evolution of Trichinella species and genotypes.</title>
        <authorList>
            <person name="Korhonen P.K."/>
            <person name="Edoardo P."/>
            <person name="Giuseppe L.R."/>
            <person name="Gasser R.B."/>
        </authorList>
    </citation>
    <scope>NUCLEOTIDE SEQUENCE [LARGE SCALE GENOMIC DNA]</scope>
    <source>
        <strain evidence="2">ISS120</strain>
    </source>
</reference>
<dbReference type="Proteomes" id="UP000054653">
    <property type="component" value="Unassembled WGS sequence"/>
</dbReference>
<sequence length="31" mass="3046">MRLPVGPNSVSLGRGKFKRGGGGGGGRVYGA</sequence>
<feature type="region of interest" description="Disordered" evidence="1">
    <location>
        <begin position="1"/>
        <end position="31"/>
    </location>
</feature>
<feature type="compositionally biased region" description="Gly residues" evidence="1">
    <location>
        <begin position="20"/>
        <end position="31"/>
    </location>
</feature>
<protein>
    <submittedName>
        <fullName evidence="2">Uncharacterized protein</fullName>
    </submittedName>
</protein>
<organism evidence="2 3">
    <name type="scientific">Trichinella britovi</name>
    <name type="common">Parasitic roundworm</name>
    <dbReference type="NCBI Taxonomy" id="45882"/>
    <lineage>
        <taxon>Eukaryota</taxon>
        <taxon>Metazoa</taxon>
        <taxon>Ecdysozoa</taxon>
        <taxon>Nematoda</taxon>
        <taxon>Enoplea</taxon>
        <taxon>Dorylaimia</taxon>
        <taxon>Trichinellida</taxon>
        <taxon>Trichinellidae</taxon>
        <taxon>Trichinella</taxon>
    </lineage>
</organism>
<proteinExistence type="predicted"/>
<accession>A0A0V1AMT2</accession>
<comment type="caution">
    <text evidence="2">The sequence shown here is derived from an EMBL/GenBank/DDBJ whole genome shotgun (WGS) entry which is preliminary data.</text>
</comment>